<proteinExistence type="predicted"/>
<evidence type="ECO:0000313" key="2">
    <source>
        <dbReference type="EMBL" id="KAJ8352019.1"/>
    </source>
</evidence>
<feature type="region of interest" description="Disordered" evidence="1">
    <location>
        <begin position="1"/>
        <end position="20"/>
    </location>
</feature>
<dbReference type="EMBL" id="JAINUF010000008">
    <property type="protein sequence ID" value="KAJ8352019.1"/>
    <property type="molecule type" value="Genomic_DNA"/>
</dbReference>
<name>A0A9Q1F6U4_SYNKA</name>
<evidence type="ECO:0000256" key="1">
    <source>
        <dbReference type="SAM" id="MobiDB-lite"/>
    </source>
</evidence>
<protein>
    <submittedName>
        <fullName evidence="2">Uncharacterized protein</fullName>
    </submittedName>
</protein>
<gene>
    <name evidence="2" type="ORF">SKAU_G00234950</name>
</gene>
<reference evidence="2" key="1">
    <citation type="journal article" date="2023" name="Science">
        <title>Genome structures resolve the early diversification of teleost fishes.</title>
        <authorList>
            <person name="Parey E."/>
            <person name="Louis A."/>
            <person name="Montfort J."/>
            <person name="Bouchez O."/>
            <person name="Roques C."/>
            <person name="Iampietro C."/>
            <person name="Lluch J."/>
            <person name="Castinel A."/>
            <person name="Donnadieu C."/>
            <person name="Desvignes T."/>
            <person name="Floi Bucao C."/>
            <person name="Jouanno E."/>
            <person name="Wen M."/>
            <person name="Mejri S."/>
            <person name="Dirks R."/>
            <person name="Jansen H."/>
            <person name="Henkel C."/>
            <person name="Chen W.J."/>
            <person name="Zahm M."/>
            <person name="Cabau C."/>
            <person name="Klopp C."/>
            <person name="Thompson A.W."/>
            <person name="Robinson-Rechavi M."/>
            <person name="Braasch I."/>
            <person name="Lecointre G."/>
            <person name="Bobe J."/>
            <person name="Postlethwait J.H."/>
            <person name="Berthelot C."/>
            <person name="Roest Crollius H."/>
            <person name="Guiguen Y."/>
        </authorList>
    </citation>
    <scope>NUCLEOTIDE SEQUENCE</scope>
    <source>
        <strain evidence="2">WJC10195</strain>
    </source>
</reference>
<evidence type="ECO:0000313" key="3">
    <source>
        <dbReference type="Proteomes" id="UP001152622"/>
    </source>
</evidence>
<comment type="caution">
    <text evidence="2">The sequence shown here is derived from an EMBL/GenBank/DDBJ whole genome shotgun (WGS) entry which is preliminary data.</text>
</comment>
<dbReference type="Proteomes" id="UP001152622">
    <property type="component" value="Chromosome 8"/>
</dbReference>
<keyword evidence="3" id="KW-1185">Reference proteome</keyword>
<organism evidence="2 3">
    <name type="scientific">Synaphobranchus kaupii</name>
    <name type="common">Kaup's arrowtooth eel</name>
    <dbReference type="NCBI Taxonomy" id="118154"/>
    <lineage>
        <taxon>Eukaryota</taxon>
        <taxon>Metazoa</taxon>
        <taxon>Chordata</taxon>
        <taxon>Craniata</taxon>
        <taxon>Vertebrata</taxon>
        <taxon>Euteleostomi</taxon>
        <taxon>Actinopterygii</taxon>
        <taxon>Neopterygii</taxon>
        <taxon>Teleostei</taxon>
        <taxon>Anguilliformes</taxon>
        <taxon>Synaphobranchidae</taxon>
        <taxon>Synaphobranchus</taxon>
    </lineage>
</organism>
<accession>A0A9Q1F6U4</accession>
<sequence length="90" mass="10264">MKPGCGHQEFAQFSPREHGHPNDDAAELLWFIVKTCQWAGLRIVPKFWPRSPSAGLEPGVRCDRKRRVGRKPQELRRELGFGPVSLSEAR</sequence>
<dbReference type="AlphaFoldDB" id="A0A9Q1F6U4"/>